<evidence type="ECO:0000313" key="3">
    <source>
        <dbReference type="Proteomes" id="UP000800093"/>
    </source>
</evidence>
<reference evidence="3" key="1">
    <citation type="journal article" date="2020" name="Stud. Mycol.">
        <title>101 Dothideomycetes genomes: A test case for predicting lifestyles and emergence of pathogens.</title>
        <authorList>
            <person name="Haridas S."/>
            <person name="Albert R."/>
            <person name="Binder M."/>
            <person name="Bloem J."/>
            <person name="LaButti K."/>
            <person name="Salamov A."/>
            <person name="Andreopoulos B."/>
            <person name="Baker S."/>
            <person name="Barry K."/>
            <person name="Bills G."/>
            <person name="Bluhm B."/>
            <person name="Cannon C."/>
            <person name="Castanera R."/>
            <person name="Culley D."/>
            <person name="Daum C."/>
            <person name="Ezra D."/>
            <person name="Gonzalez J."/>
            <person name="Henrissat B."/>
            <person name="Kuo A."/>
            <person name="Liang C."/>
            <person name="Lipzen A."/>
            <person name="Lutzoni F."/>
            <person name="Magnuson J."/>
            <person name="Mondo S."/>
            <person name="Nolan M."/>
            <person name="Ohm R."/>
            <person name="Pangilinan J."/>
            <person name="Park H.-J."/>
            <person name="Ramirez L."/>
            <person name="Alfaro M."/>
            <person name="Sun H."/>
            <person name="Tritt A."/>
            <person name="Yoshinaga Y."/>
            <person name="Zwiers L.-H."/>
            <person name="Turgeon B."/>
            <person name="Goodwin S."/>
            <person name="Spatafora J."/>
            <person name="Crous P."/>
            <person name="Grigoriev I."/>
        </authorList>
    </citation>
    <scope>NUCLEOTIDE SEQUENCE [LARGE SCALE GENOMIC DNA]</scope>
    <source>
        <strain evidence="3">CBS 304.66</strain>
    </source>
</reference>
<sequence>MRHKELVQFLMCVFGTLVGQPISRILDKQSKNFVKYRGDKISTNAGLAHVAPSEDIDWNLDILIMPGMTRSREDVEKASEVINLYFDLDQTDFDTSESGDFVEVEIIHQLPTLD</sequence>
<proteinExistence type="predicted"/>
<dbReference type="AlphaFoldDB" id="A0A9P4NAD5"/>
<comment type="caution">
    <text evidence="2">The sequence shown here is derived from an EMBL/GenBank/DDBJ whole genome shotgun (WGS) entry which is preliminary data.</text>
</comment>
<dbReference type="Proteomes" id="UP000800093">
    <property type="component" value="Unassembled WGS sequence"/>
</dbReference>
<dbReference type="EMBL" id="ML986582">
    <property type="protein sequence ID" value="KAF2269460.1"/>
    <property type="molecule type" value="Genomic_DNA"/>
</dbReference>
<feature type="signal peptide" evidence="1">
    <location>
        <begin position="1"/>
        <end position="19"/>
    </location>
</feature>
<keyword evidence="1" id="KW-0732">Signal</keyword>
<gene>
    <name evidence="2" type="ORF">CC78DRAFT_575022</name>
</gene>
<accession>A0A9P4NAD5</accession>
<keyword evidence="3" id="KW-1185">Reference proteome</keyword>
<evidence type="ECO:0000313" key="2">
    <source>
        <dbReference type="EMBL" id="KAF2269460.1"/>
    </source>
</evidence>
<evidence type="ECO:0000256" key="1">
    <source>
        <dbReference type="SAM" id="SignalP"/>
    </source>
</evidence>
<feature type="chain" id="PRO_5040355038" evidence="1">
    <location>
        <begin position="20"/>
        <end position="114"/>
    </location>
</feature>
<name>A0A9P4NAD5_9PLEO</name>
<organism evidence="2 3">
    <name type="scientific">Lojkania enalia</name>
    <dbReference type="NCBI Taxonomy" id="147567"/>
    <lineage>
        <taxon>Eukaryota</taxon>
        <taxon>Fungi</taxon>
        <taxon>Dikarya</taxon>
        <taxon>Ascomycota</taxon>
        <taxon>Pezizomycotina</taxon>
        <taxon>Dothideomycetes</taxon>
        <taxon>Pleosporomycetidae</taxon>
        <taxon>Pleosporales</taxon>
        <taxon>Pleosporales incertae sedis</taxon>
        <taxon>Lojkania</taxon>
    </lineage>
</organism>
<protein>
    <submittedName>
        <fullName evidence="2">Uncharacterized protein</fullName>
    </submittedName>
</protein>